<name>A0A540VPJ4_9GAMM</name>
<dbReference type="InterPro" id="IPR050742">
    <property type="entry name" value="Helicase_Restrict-Modif_Enz"/>
</dbReference>
<evidence type="ECO:0000313" key="4">
    <source>
        <dbReference type="Proteomes" id="UP000315400"/>
    </source>
</evidence>
<feature type="region of interest" description="Disordered" evidence="1">
    <location>
        <begin position="492"/>
        <end position="513"/>
    </location>
</feature>
<dbReference type="GO" id="GO:0004519">
    <property type="term" value="F:endonuclease activity"/>
    <property type="evidence" value="ECO:0007669"/>
    <property type="project" value="UniProtKB-KW"/>
</dbReference>
<dbReference type="EMBL" id="VIFK01000156">
    <property type="protein sequence ID" value="TQE98675.1"/>
    <property type="molecule type" value="Genomic_DNA"/>
</dbReference>
<dbReference type="GO" id="GO:0003677">
    <property type="term" value="F:DNA binding"/>
    <property type="evidence" value="ECO:0007669"/>
    <property type="project" value="InterPro"/>
</dbReference>
<dbReference type="SUPFAM" id="SSF52540">
    <property type="entry name" value="P-loop containing nucleoside triphosphate hydrolases"/>
    <property type="match status" value="2"/>
</dbReference>
<dbReference type="Gene3D" id="3.40.50.300">
    <property type="entry name" value="P-loop containing nucleotide triphosphate hydrolases"/>
    <property type="match status" value="2"/>
</dbReference>
<dbReference type="InterPro" id="IPR006935">
    <property type="entry name" value="Helicase/UvrB_N"/>
</dbReference>
<dbReference type="AlphaFoldDB" id="A0A540VPJ4"/>
<keyword evidence="3" id="KW-0378">Hydrolase</keyword>
<dbReference type="GO" id="GO:0005829">
    <property type="term" value="C:cytosol"/>
    <property type="evidence" value="ECO:0007669"/>
    <property type="project" value="TreeGrafter"/>
</dbReference>
<dbReference type="GO" id="GO:0016787">
    <property type="term" value="F:hydrolase activity"/>
    <property type="evidence" value="ECO:0007669"/>
    <property type="project" value="InterPro"/>
</dbReference>
<sequence>MNQYLRPICQRLSLRRPQAASLEILAKIAAEVMAVDPKDADLAALLEQVKTHAQHPEHVTDFERSFPSCCFALATGVGKTRLMGASIAYLHAAYGTRHFMVLAPNLTIYNKLITDFTEGTPKYVFPGMGQHLSGPPVIVTGDNYESGIGTQDDQLWDRIFINIFNISKFSTKDGRKFHKLAECIGESYFEYLSNLPDLALLMDEAHRYRATAAMGMINDLKPRLGIELTATPQIERGTRPETFKNIVYQYNLADAMRDGYVKEPEVATRQNFNKARYTDSELERVKLEDGIRIHNQKKVDLELYARNEGVDRVKPFMLVVARDTEHAAKLMTFLESPDFCKADYKGKVIQVDSKSTSRSKEESEDIVEKLLTVEQPDNPVEIVIHVNMLKEGWDVTNLYTIVPLRTANSKTLVEQSIGRGLRLPYGRRTGIAEVDTLTIVSHDRFEEIVRAAQEDDFVINKRYLPEDGEEERREVVITHSTIETALGIGRQPATSVPATGAEEPEEITETPPQPAPLFTTPAEQEAARVVFDTVKKASGKLDYLKDLSKTDIKERLAAEAKITYNAGRQTSLEGVAPEVDIEQITGKVIEEIQKRTIEIPRVMIIPEGQVTGYHDFDLVPPSARPQPVDDERMLIQSLENPEARRILESDLRALTEPRPEDYLLNKLIDYDDVDYDNHGALINKLASQMVDHLRSYLSDDQAIEKVLRQNASKLASLIHAQMEDHYFEHAASYLAKVYPNPTILESTSHDAPEGQKPHHFRDHNLEKTKIRSMIFGGFTKCLYPIQKFSSDTERVFSIILEDDATVLKWVKPTNKHIEIDYRHAGKTRSYWPDFIVESEDAYYLVEPKAANEMDDDIVREKARAAIKWCQHATEHNVKDDLKPWCYLLVPHDEITISANLAGLASRHHMEGKG</sequence>
<feature type="domain" description="Helicase/UvrB N-terminal" evidence="2">
    <location>
        <begin position="64"/>
        <end position="233"/>
    </location>
</feature>
<dbReference type="Proteomes" id="UP000315400">
    <property type="component" value="Unassembled WGS sequence"/>
</dbReference>
<dbReference type="PANTHER" id="PTHR47396:SF1">
    <property type="entry name" value="ATP-DEPENDENT HELICASE IRC3-RELATED"/>
    <property type="match status" value="1"/>
</dbReference>
<organism evidence="3 4">
    <name type="scientific">Spiribacter salinus</name>
    <dbReference type="NCBI Taxonomy" id="1335746"/>
    <lineage>
        <taxon>Bacteria</taxon>
        <taxon>Pseudomonadati</taxon>
        <taxon>Pseudomonadota</taxon>
        <taxon>Gammaproteobacteria</taxon>
        <taxon>Chromatiales</taxon>
        <taxon>Ectothiorhodospiraceae</taxon>
        <taxon>Spiribacter</taxon>
    </lineage>
</organism>
<accession>A0A540VPJ4</accession>
<gene>
    <name evidence="3" type="ORF">FKY71_12590</name>
</gene>
<evidence type="ECO:0000259" key="2">
    <source>
        <dbReference type="Pfam" id="PF04851"/>
    </source>
</evidence>
<keyword evidence="3" id="KW-0255">Endonuclease</keyword>
<proteinExistence type="predicted"/>
<reference evidence="3 4" key="1">
    <citation type="submission" date="2019-06" db="EMBL/GenBank/DDBJ databases">
        <title>Metagenome assembled Genome of Spiribacter salinus SL48-SHIP from the microbial mat of Salt Lake 48 (Novosibirsk region, Russia).</title>
        <authorList>
            <person name="Shipova A."/>
            <person name="Rozanov A.S."/>
            <person name="Bryanskaya A.V."/>
            <person name="Peltek S.E."/>
        </authorList>
    </citation>
    <scope>NUCLEOTIDE SEQUENCE [LARGE SCALE GENOMIC DNA]</scope>
    <source>
        <strain evidence="3">SL48-SHIP-2</strain>
    </source>
</reference>
<dbReference type="InterPro" id="IPR027417">
    <property type="entry name" value="P-loop_NTPase"/>
</dbReference>
<dbReference type="PANTHER" id="PTHR47396">
    <property type="entry name" value="TYPE I RESTRICTION ENZYME ECOKI R PROTEIN"/>
    <property type="match status" value="1"/>
</dbReference>
<evidence type="ECO:0000313" key="3">
    <source>
        <dbReference type="EMBL" id="TQE98675.1"/>
    </source>
</evidence>
<keyword evidence="3" id="KW-0540">Nuclease</keyword>
<dbReference type="GO" id="GO:0005524">
    <property type="term" value="F:ATP binding"/>
    <property type="evidence" value="ECO:0007669"/>
    <property type="project" value="InterPro"/>
</dbReference>
<protein>
    <submittedName>
        <fullName evidence="3">Type III restriction endonuclease subunit R</fullName>
    </submittedName>
</protein>
<comment type="caution">
    <text evidence="3">The sequence shown here is derived from an EMBL/GenBank/DDBJ whole genome shotgun (WGS) entry which is preliminary data.</text>
</comment>
<dbReference type="Pfam" id="PF04851">
    <property type="entry name" value="ResIII"/>
    <property type="match status" value="1"/>
</dbReference>
<evidence type="ECO:0000256" key="1">
    <source>
        <dbReference type="SAM" id="MobiDB-lite"/>
    </source>
</evidence>